<keyword evidence="1" id="KW-1133">Transmembrane helix</keyword>
<evidence type="ECO:0000313" key="4">
    <source>
        <dbReference type="EMBL" id="MCO5399717.1"/>
    </source>
</evidence>
<comment type="caution">
    <text evidence="4">The sequence shown here is derived from an EMBL/GenBank/DDBJ whole genome shotgun (WGS) entry which is preliminary data.</text>
</comment>
<organism evidence="4 5">
    <name type="scientific">Ralstonia soli</name>
    <dbReference type="NCBI Taxonomy" id="2953896"/>
    <lineage>
        <taxon>Bacteria</taxon>
        <taxon>Pseudomonadati</taxon>
        <taxon>Pseudomonadota</taxon>
        <taxon>Betaproteobacteria</taxon>
        <taxon>Burkholderiales</taxon>
        <taxon>Burkholderiaceae</taxon>
        <taxon>Ralstonia</taxon>
    </lineage>
</organism>
<feature type="transmembrane region" description="Helical" evidence="1">
    <location>
        <begin position="140"/>
        <end position="163"/>
    </location>
</feature>
<gene>
    <name evidence="4" type="ORF">NG900_16080</name>
</gene>
<feature type="transmembrane region" description="Helical" evidence="1">
    <location>
        <begin position="112"/>
        <end position="134"/>
    </location>
</feature>
<dbReference type="InterPro" id="IPR009936">
    <property type="entry name" value="DUF1468"/>
</dbReference>
<keyword evidence="1" id="KW-0812">Transmembrane</keyword>
<dbReference type="PANTHER" id="PTHR35342">
    <property type="entry name" value="TRICARBOXYLIC TRANSPORT PROTEIN"/>
    <property type="match status" value="1"/>
</dbReference>
<reference evidence="4" key="2">
    <citation type="journal article" date="2023" name="Front. Microbiol.">
        <title>Ralstonia chuxiongensis sp. nov., Ralstonia mojiangensis sp. nov., and Ralstonia soli sp. nov., isolated from tobacco fields, are three novel species in the family Burkholderiaceae.</title>
        <authorList>
            <person name="Lu C.H."/>
            <person name="Zhang Y.Y."/>
            <person name="Jiang N."/>
            <person name="Chen W."/>
            <person name="Shao X."/>
            <person name="Zhao Z.M."/>
            <person name="Lu W.L."/>
            <person name="Hu X."/>
            <person name="Xi Y.X."/>
            <person name="Zou S.Y."/>
            <person name="Wei Q.J."/>
            <person name="Lin Z.L."/>
            <person name="Gong L."/>
            <person name="Gai X.T."/>
            <person name="Zhang L.Q."/>
            <person name="Li J.Y."/>
            <person name="Jin Y."/>
            <person name="Xia Z.Y."/>
        </authorList>
    </citation>
    <scope>NUCLEOTIDE SEQUENCE</scope>
    <source>
        <strain evidence="4">21MJYT02-11</strain>
    </source>
</reference>
<dbReference type="PANTHER" id="PTHR35342:SF5">
    <property type="entry name" value="TRICARBOXYLIC TRANSPORT PROTEIN"/>
    <property type="match status" value="1"/>
</dbReference>
<dbReference type="EMBL" id="JAMXHT010000006">
    <property type="protein sequence ID" value="MCO5399717.1"/>
    <property type="molecule type" value="Genomic_DNA"/>
</dbReference>
<keyword evidence="1" id="KW-0472">Membrane</keyword>
<reference evidence="4" key="1">
    <citation type="submission" date="2022-06" db="EMBL/GenBank/DDBJ databases">
        <authorList>
            <person name="Lu C.-H."/>
        </authorList>
    </citation>
    <scope>NUCLEOTIDE SEQUENCE</scope>
    <source>
        <strain evidence="4">21MJYT02-11</strain>
    </source>
</reference>
<dbReference type="Pfam" id="PF07331">
    <property type="entry name" value="TctB"/>
    <property type="match status" value="1"/>
</dbReference>
<feature type="transmembrane region" description="Helical" evidence="1">
    <location>
        <begin position="553"/>
        <end position="571"/>
    </location>
</feature>
<feature type="domain" description="DUF1468" evidence="3">
    <location>
        <begin position="532"/>
        <end position="673"/>
    </location>
</feature>
<feature type="transmembrane region" description="Helical" evidence="1">
    <location>
        <begin position="375"/>
        <end position="395"/>
    </location>
</feature>
<name>A0ABT1ANP1_9RALS</name>
<feature type="domain" description="DUF112" evidence="2">
    <location>
        <begin position="22"/>
        <end position="457"/>
    </location>
</feature>
<dbReference type="Proteomes" id="UP001162811">
    <property type="component" value="Unassembled WGS sequence"/>
</dbReference>
<accession>A0ABT1ANP1</accession>
<dbReference type="Pfam" id="PF01970">
    <property type="entry name" value="TctA"/>
    <property type="match status" value="1"/>
</dbReference>
<feature type="transmembrane region" description="Helical" evidence="1">
    <location>
        <begin position="608"/>
        <end position="634"/>
    </location>
</feature>
<dbReference type="InterPro" id="IPR002823">
    <property type="entry name" value="DUF112_TM"/>
</dbReference>
<dbReference type="RefSeq" id="WP_252682274.1">
    <property type="nucleotide sequence ID" value="NZ_JAMXHT010000006.1"/>
</dbReference>
<sequence>MDANVLGAVGAALVTLLEPHRLLFLFGGVTIGLAVGIIPGIGGVAGVAILLPFTFAMDPATAIALLLGLLSAVTIGDPISAIVLGAPGSAASAATTLDGFPMTKRGEAGRALGAAYFSAMLGGLFGALLMGVAIPVIKPAILYVGSPELLAMAVLGLSLVAVLSGRTPLRGLTVACFGVMLAMIGPDTQTATDRWTWDLDYLLDGLPLVPLTLGLFALPELCDLAVSRTCLVGDAVPTSSSDLAQRRGWRRVLQPGLLDGLRDCFRHWFLILRCSWIGAVVGAVPGISVSVIEWISYGHALKTEKDASKTFGKGDVRGVIAAESAANSREGGALVPAIVFGVPGSAGMALLQGAFLMHGLVPGPEMLTKHLDLTYAMIWSVALANILGSGLCFLFSGHFAKLATLRYTLILPVVLCFVFVGAFEGQRSWGDLVSLFVFGVLGSILKHAKWPRPPLVLGFILGSIVERYMFISIERYGMDWITRPVVAALFLLAAFAILGPLYQDVRAHGGIRGMLSGFSKPHWRATNWLHVVMLCAFAFLVSQTIEWNFAAKIIPMIVGIAAISFCSIALLNEVFRSTVTTGNPDKIHMDVGGNFENLSQRTVLLRSAIFFGWILLFMTSMALIGLIPTVPLFIVAYMRLEGRESWRTTAMLSIGTTLFVYLVFDRLLLIPWPGSFVGDWIPVLKGVIPSM</sequence>
<feature type="transmembrane region" description="Helical" evidence="1">
    <location>
        <begin position="407"/>
        <end position="423"/>
    </location>
</feature>
<evidence type="ECO:0000313" key="5">
    <source>
        <dbReference type="Proteomes" id="UP001162811"/>
    </source>
</evidence>
<feature type="transmembrane region" description="Helical" evidence="1">
    <location>
        <begin position="455"/>
        <end position="473"/>
    </location>
</feature>
<keyword evidence="5" id="KW-1185">Reference proteome</keyword>
<feature type="transmembrane region" description="Helical" evidence="1">
    <location>
        <begin position="485"/>
        <end position="502"/>
    </location>
</feature>
<proteinExistence type="predicted"/>
<feature type="transmembrane region" description="Helical" evidence="1">
    <location>
        <begin position="333"/>
        <end position="355"/>
    </location>
</feature>
<evidence type="ECO:0000259" key="3">
    <source>
        <dbReference type="Pfam" id="PF07331"/>
    </source>
</evidence>
<evidence type="ECO:0000256" key="1">
    <source>
        <dbReference type="SAM" id="Phobius"/>
    </source>
</evidence>
<evidence type="ECO:0000259" key="2">
    <source>
        <dbReference type="Pfam" id="PF01970"/>
    </source>
</evidence>
<protein>
    <submittedName>
        <fullName evidence="4">Tripartite tricarboxylate transporter permease</fullName>
    </submittedName>
</protein>
<feature type="transmembrane region" description="Helical" evidence="1">
    <location>
        <begin position="523"/>
        <end position="541"/>
    </location>
</feature>
<feature type="transmembrane region" description="Helical" evidence="1">
    <location>
        <begin position="22"/>
        <end position="42"/>
    </location>
</feature>
<feature type="transmembrane region" description="Helical" evidence="1">
    <location>
        <begin position="646"/>
        <end position="664"/>
    </location>
</feature>